<dbReference type="InParanoid" id="A0A0C3IID2"/>
<gene>
    <name evidence="1" type="ORF">M404DRAFT_927870</name>
</gene>
<reference evidence="2" key="2">
    <citation type="submission" date="2015-01" db="EMBL/GenBank/DDBJ databases">
        <title>Evolutionary Origins and Diversification of the Mycorrhizal Mutualists.</title>
        <authorList>
            <consortium name="DOE Joint Genome Institute"/>
            <consortium name="Mycorrhizal Genomics Consortium"/>
            <person name="Kohler A."/>
            <person name="Kuo A."/>
            <person name="Nagy L.G."/>
            <person name="Floudas D."/>
            <person name="Copeland A."/>
            <person name="Barry K.W."/>
            <person name="Cichocki N."/>
            <person name="Veneault-Fourrey C."/>
            <person name="LaButti K."/>
            <person name="Lindquist E.A."/>
            <person name="Lipzen A."/>
            <person name="Lundell T."/>
            <person name="Morin E."/>
            <person name="Murat C."/>
            <person name="Riley R."/>
            <person name="Ohm R."/>
            <person name="Sun H."/>
            <person name="Tunlid A."/>
            <person name="Henrissat B."/>
            <person name="Grigoriev I.V."/>
            <person name="Hibbett D.S."/>
            <person name="Martin F."/>
        </authorList>
    </citation>
    <scope>NUCLEOTIDE SEQUENCE [LARGE SCALE GENOMIC DNA]</scope>
    <source>
        <strain evidence="2">Marx 270</strain>
    </source>
</reference>
<sequence>MLQGKQVGHRGFGDDVQSTMRFKLLPEVPGGKPRIDTEDTHVCISSLSRHFTHPWHTAIAQVSYSNNICSPRRFTWVPQVLANEVISPLVFQPHEFSLVARRTVFAPCYHTTHETG</sequence>
<evidence type="ECO:0000313" key="1">
    <source>
        <dbReference type="EMBL" id="KIN96772.1"/>
    </source>
</evidence>
<dbReference type="EMBL" id="KN832041">
    <property type="protein sequence ID" value="KIN96772.1"/>
    <property type="molecule type" value="Genomic_DNA"/>
</dbReference>
<accession>A0A0C3IID2</accession>
<name>A0A0C3IID2_PISTI</name>
<organism evidence="1 2">
    <name type="scientific">Pisolithus tinctorius Marx 270</name>
    <dbReference type="NCBI Taxonomy" id="870435"/>
    <lineage>
        <taxon>Eukaryota</taxon>
        <taxon>Fungi</taxon>
        <taxon>Dikarya</taxon>
        <taxon>Basidiomycota</taxon>
        <taxon>Agaricomycotina</taxon>
        <taxon>Agaricomycetes</taxon>
        <taxon>Agaricomycetidae</taxon>
        <taxon>Boletales</taxon>
        <taxon>Sclerodermatineae</taxon>
        <taxon>Pisolithaceae</taxon>
        <taxon>Pisolithus</taxon>
    </lineage>
</organism>
<proteinExistence type="predicted"/>
<dbReference type="Proteomes" id="UP000054217">
    <property type="component" value="Unassembled WGS sequence"/>
</dbReference>
<dbReference type="HOGENOM" id="CLU_2097833_0_0_1"/>
<reference evidence="1 2" key="1">
    <citation type="submission" date="2014-04" db="EMBL/GenBank/DDBJ databases">
        <authorList>
            <consortium name="DOE Joint Genome Institute"/>
            <person name="Kuo A."/>
            <person name="Kohler A."/>
            <person name="Costa M.D."/>
            <person name="Nagy L.G."/>
            <person name="Floudas D."/>
            <person name="Copeland A."/>
            <person name="Barry K.W."/>
            <person name="Cichocki N."/>
            <person name="Veneault-Fourrey C."/>
            <person name="LaButti K."/>
            <person name="Lindquist E.A."/>
            <person name="Lipzen A."/>
            <person name="Lundell T."/>
            <person name="Morin E."/>
            <person name="Murat C."/>
            <person name="Sun H."/>
            <person name="Tunlid A."/>
            <person name="Henrissat B."/>
            <person name="Grigoriev I.V."/>
            <person name="Hibbett D.S."/>
            <person name="Martin F."/>
            <person name="Nordberg H.P."/>
            <person name="Cantor M.N."/>
            <person name="Hua S.X."/>
        </authorList>
    </citation>
    <scope>NUCLEOTIDE SEQUENCE [LARGE SCALE GENOMIC DNA]</scope>
    <source>
        <strain evidence="1 2">Marx 270</strain>
    </source>
</reference>
<evidence type="ECO:0000313" key="2">
    <source>
        <dbReference type="Proteomes" id="UP000054217"/>
    </source>
</evidence>
<dbReference type="AlphaFoldDB" id="A0A0C3IID2"/>
<protein>
    <submittedName>
        <fullName evidence="1">Uncharacterized protein</fullName>
    </submittedName>
</protein>
<keyword evidence="2" id="KW-1185">Reference proteome</keyword>